<dbReference type="PANTHER" id="PTHR21087:SF16">
    <property type="entry name" value="SHIKIMATE KINASE 1, CHLOROPLASTIC"/>
    <property type="match status" value="1"/>
</dbReference>
<keyword evidence="3 7" id="KW-0547">Nucleotide-binding</keyword>
<dbReference type="InterPro" id="IPR027417">
    <property type="entry name" value="P-loop_NTPase"/>
</dbReference>
<keyword evidence="6 7" id="KW-0057">Aromatic amino acid biosynthesis</keyword>
<dbReference type="EC" id="2.7.1.71" evidence="7"/>
<feature type="binding site" evidence="7">
    <location>
        <position position="14"/>
    </location>
    <ligand>
        <name>Mg(2+)</name>
        <dbReference type="ChEBI" id="CHEBI:18420"/>
    </ligand>
</feature>
<dbReference type="EMBL" id="DVLU01000080">
    <property type="protein sequence ID" value="HIT85816.1"/>
    <property type="molecule type" value="Genomic_DNA"/>
</dbReference>
<keyword evidence="7" id="KW-0460">Magnesium</keyword>
<feature type="binding site" evidence="7">
    <location>
        <position position="117"/>
    </location>
    <ligand>
        <name>ATP</name>
        <dbReference type="ChEBI" id="CHEBI:30616"/>
    </ligand>
</feature>
<name>A0A9D1KR80_9FIRM</name>
<evidence type="ECO:0000256" key="7">
    <source>
        <dbReference type="HAMAP-Rule" id="MF_00109"/>
    </source>
</evidence>
<comment type="caution">
    <text evidence="7">Lacks conserved residue(s) required for the propagation of feature annotation.</text>
</comment>
<keyword evidence="1 7" id="KW-0028">Amino-acid biosynthesis</keyword>
<dbReference type="PRINTS" id="PR01100">
    <property type="entry name" value="SHIKIMTKNASE"/>
</dbReference>
<reference evidence="8" key="1">
    <citation type="submission" date="2020-10" db="EMBL/GenBank/DDBJ databases">
        <authorList>
            <person name="Gilroy R."/>
        </authorList>
    </citation>
    <scope>NUCLEOTIDE SEQUENCE</scope>
    <source>
        <strain evidence="8">CHK181-108</strain>
    </source>
</reference>
<reference evidence="8" key="2">
    <citation type="journal article" date="2021" name="PeerJ">
        <title>Extensive microbial diversity within the chicken gut microbiome revealed by metagenomics and culture.</title>
        <authorList>
            <person name="Gilroy R."/>
            <person name="Ravi A."/>
            <person name="Getino M."/>
            <person name="Pursley I."/>
            <person name="Horton D.L."/>
            <person name="Alikhan N.F."/>
            <person name="Baker D."/>
            <person name="Gharbi K."/>
            <person name="Hall N."/>
            <person name="Watson M."/>
            <person name="Adriaenssens E.M."/>
            <person name="Foster-Nyarko E."/>
            <person name="Jarju S."/>
            <person name="Secka A."/>
            <person name="Antonio M."/>
            <person name="Oren A."/>
            <person name="Chaudhuri R.R."/>
            <person name="La Ragione R."/>
            <person name="Hildebrand F."/>
            <person name="Pallen M.J."/>
        </authorList>
    </citation>
    <scope>NUCLEOTIDE SEQUENCE</scope>
    <source>
        <strain evidence="8">CHK181-108</strain>
    </source>
</reference>
<dbReference type="Gene3D" id="3.40.50.300">
    <property type="entry name" value="P-loop containing nucleotide triphosphate hydrolases"/>
    <property type="match status" value="1"/>
</dbReference>
<dbReference type="HAMAP" id="MF_00109">
    <property type="entry name" value="Shikimate_kinase"/>
    <property type="match status" value="1"/>
</dbReference>
<comment type="subunit">
    <text evidence="7">Monomer.</text>
</comment>
<dbReference type="GO" id="GO:0009073">
    <property type="term" value="P:aromatic amino acid family biosynthetic process"/>
    <property type="evidence" value="ECO:0007669"/>
    <property type="project" value="UniProtKB-KW"/>
</dbReference>
<keyword evidence="7" id="KW-0479">Metal-binding</keyword>
<comment type="catalytic activity">
    <reaction evidence="7">
        <text>shikimate + ATP = 3-phosphoshikimate + ADP + H(+)</text>
        <dbReference type="Rhea" id="RHEA:13121"/>
        <dbReference type="ChEBI" id="CHEBI:15378"/>
        <dbReference type="ChEBI" id="CHEBI:30616"/>
        <dbReference type="ChEBI" id="CHEBI:36208"/>
        <dbReference type="ChEBI" id="CHEBI:145989"/>
        <dbReference type="ChEBI" id="CHEBI:456216"/>
        <dbReference type="EC" id="2.7.1.71"/>
    </reaction>
</comment>
<dbReference type="CDD" id="cd00464">
    <property type="entry name" value="SK"/>
    <property type="match status" value="1"/>
</dbReference>
<sequence length="174" mass="19114">MNIVLTGFMATGKTKIGKSLAELSGFSLVDTDALVEAAAGMTINEIFSEYGEERFRELETEASKKAAELDRAVISTGGGTVLKKENIDALRKNGVIVNLAPGFEVIRARAAAAASTRPLMNGQSMDDIEKRFNERKPFYDNCDIKIKVTNEKTPSEHAEEILEAVNEFLKNNKR</sequence>
<dbReference type="Proteomes" id="UP000824165">
    <property type="component" value="Unassembled WGS sequence"/>
</dbReference>
<comment type="function">
    <text evidence="7">Catalyzes the specific phosphorylation of the 3-hydroxyl group of shikimic acid using ATP as a cosubstrate.</text>
</comment>
<gene>
    <name evidence="7" type="primary">aroK</name>
    <name evidence="8" type="ORF">IAA60_07930</name>
</gene>
<dbReference type="PANTHER" id="PTHR21087">
    <property type="entry name" value="SHIKIMATE KINASE"/>
    <property type="match status" value="1"/>
</dbReference>
<comment type="similarity">
    <text evidence="7">Belongs to the shikimate kinase family.</text>
</comment>
<organism evidence="8 9">
    <name type="scientific">Candidatus Ornithomonoglobus intestinigallinarum</name>
    <dbReference type="NCBI Taxonomy" id="2840894"/>
    <lineage>
        <taxon>Bacteria</taxon>
        <taxon>Bacillati</taxon>
        <taxon>Bacillota</taxon>
        <taxon>Clostridia</taxon>
        <taxon>Candidatus Ornithomonoglobus</taxon>
    </lineage>
</organism>
<comment type="pathway">
    <text evidence="7">Metabolic intermediate biosynthesis; chorismate biosynthesis; chorismate from D-erythrose 4-phosphate and phosphoenolpyruvate: step 5/7.</text>
</comment>
<keyword evidence="5 7" id="KW-0067">ATP-binding</keyword>
<accession>A0A9D1KR80</accession>
<evidence type="ECO:0000256" key="5">
    <source>
        <dbReference type="ARBA" id="ARBA00022840"/>
    </source>
</evidence>
<dbReference type="InterPro" id="IPR031322">
    <property type="entry name" value="Shikimate/glucono_kinase"/>
</dbReference>
<dbReference type="SUPFAM" id="SSF52540">
    <property type="entry name" value="P-loop containing nucleoside triphosphate hydrolases"/>
    <property type="match status" value="1"/>
</dbReference>
<dbReference type="GO" id="GO:0005524">
    <property type="term" value="F:ATP binding"/>
    <property type="evidence" value="ECO:0007669"/>
    <property type="project" value="UniProtKB-UniRule"/>
</dbReference>
<dbReference type="GO" id="GO:0005829">
    <property type="term" value="C:cytosol"/>
    <property type="evidence" value="ECO:0007669"/>
    <property type="project" value="TreeGrafter"/>
</dbReference>
<dbReference type="GO" id="GO:0008652">
    <property type="term" value="P:amino acid biosynthetic process"/>
    <property type="evidence" value="ECO:0007669"/>
    <property type="project" value="UniProtKB-KW"/>
</dbReference>
<comment type="cofactor">
    <cofactor evidence="7">
        <name>Mg(2+)</name>
        <dbReference type="ChEBI" id="CHEBI:18420"/>
    </cofactor>
    <text evidence="7">Binds 1 Mg(2+) ion per subunit.</text>
</comment>
<dbReference type="GO" id="GO:0004765">
    <property type="term" value="F:shikimate kinase activity"/>
    <property type="evidence" value="ECO:0007669"/>
    <property type="project" value="UniProtKB-UniRule"/>
</dbReference>
<dbReference type="AlphaFoldDB" id="A0A9D1KR80"/>
<evidence type="ECO:0000256" key="1">
    <source>
        <dbReference type="ARBA" id="ARBA00022605"/>
    </source>
</evidence>
<evidence type="ECO:0000256" key="2">
    <source>
        <dbReference type="ARBA" id="ARBA00022679"/>
    </source>
</evidence>
<dbReference type="InterPro" id="IPR000623">
    <property type="entry name" value="Shikimate_kinase/TSH1"/>
</dbReference>
<evidence type="ECO:0000313" key="9">
    <source>
        <dbReference type="Proteomes" id="UP000824165"/>
    </source>
</evidence>
<feature type="binding site" evidence="7">
    <location>
        <position position="135"/>
    </location>
    <ligand>
        <name>substrate</name>
    </ligand>
</feature>
<dbReference type="GO" id="GO:0000287">
    <property type="term" value="F:magnesium ion binding"/>
    <property type="evidence" value="ECO:0007669"/>
    <property type="project" value="UniProtKB-UniRule"/>
</dbReference>
<comment type="subcellular location">
    <subcellularLocation>
        <location evidence="7">Cytoplasm</location>
    </subcellularLocation>
</comment>
<feature type="binding site" evidence="7">
    <location>
        <begin position="10"/>
        <end position="15"/>
    </location>
    <ligand>
        <name>ATP</name>
        <dbReference type="ChEBI" id="CHEBI:30616"/>
    </ligand>
</feature>
<feature type="binding site" evidence="7">
    <location>
        <position position="78"/>
    </location>
    <ligand>
        <name>substrate</name>
    </ligand>
</feature>
<protein>
    <recommendedName>
        <fullName evidence="7">Shikimate kinase</fullName>
        <shortName evidence="7">SK</shortName>
        <ecNumber evidence="7">2.7.1.71</ecNumber>
    </recommendedName>
</protein>
<evidence type="ECO:0000256" key="6">
    <source>
        <dbReference type="ARBA" id="ARBA00023141"/>
    </source>
</evidence>
<feature type="binding site" evidence="7">
    <location>
        <position position="32"/>
    </location>
    <ligand>
        <name>substrate</name>
    </ligand>
</feature>
<evidence type="ECO:0000313" key="8">
    <source>
        <dbReference type="EMBL" id="HIT85816.1"/>
    </source>
</evidence>
<keyword evidence="7" id="KW-0963">Cytoplasm</keyword>
<keyword evidence="2 7" id="KW-0808">Transferase</keyword>
<evidence type="ECO:0000256" key="3">
    <source>
        <dbReference type="ARBA" id="ARBA00022741"/>
    </source>
</evidence>
<feature type="binding site" evidence="7">
    <location>
        <position position="56"/>
    </location>
    <ligand>
        <name>substrate</name>
    </ligand>
</feature>
<proteinExistence type="inferred from homology"/>
<evidence type="ECO:0000256" key="4">
    <source>
        <dbReference type="ARBA" id="ARBA00022777"/>
    </source>
</evidence>
<dbReference type="Pfam" id="PF01202">
    <property type="entry name" value="SKI"/>
    <property type="match status" value="1"/>
</dbReference>
<keyword evidence="4 7" id="KW-0418">Kinase</keyword>
<comment type="caution">
    <text evidence="8">The sequence shown here is derived from an EMBL/GenBank/DDBJ whole genome shotgun (WGS) entry which is preliminary data.</text>
</comment>
<dbReference type="GO" id="GO:0009423">
    <property type="term" value="P:chorismate biosynthetic process"/>
    <property type="evidence" value="ECO:0007669"/>
    <property type="project" value="UniProtKB-UniRule"/>
</dbReference>